<dbReference type="SUPFAM" id="SSF48113">
    <property type="entry name" value="Heme-dependent peroxidases"/>
    <property type="match status" value="1"/>
</dbReference>
<comment type="similarity">
    <text evidence="18">Belongs to the peroxidase family.</text>
</comment>
<keyword evidence="22" id="KW-1185">Reference proteome</keyword>
<name>A0A9R0SMM7_TRITD</name>
<evidence type="ECO:0000256" key="1">
    <source>
        <dbReference type="ARBA" id="ARBA00000189"/>
    </source>
</evidence>
<keyword evidence="5" id="KW-0575">Peroxidase</keyword>
<evidence type="ECO:0000256" key="2">
    <source>
        <dbReference type="ARBA" id="ARBA00001970"/>
    </source>
</evidence>
<feature type="domain" description="Plant heme peroxidase family profile" evidence="20">
    <location>
        <begin position="145"/>
        <end position="225"/>
    </location>
</feature>
<keyword evidence="10" id="KW-0560">Oxidoreductase</keyword>
<comment type="cofactor">
    <cofactor evidence="15">
        <name>Ca(2+)</name>
        <dbReference type="ChEBI" id="CHEBI:29108"/>
    </cofactor>
    <text evidence="15">Binds 2 calcium ions per subunit.</text>
</comment>
<feature type="disulfide bond" evidence="17">
    <location>
        <begin position="71"/>
        <end position="76"/>
    </location>
</feature>
<evidence type="ECO:0000256" key="5">
    <source>
        <dbReference type="ARBA" id="ARBA00022559"/>
    </source>
</evidence>
<sequence length="227" mass="24498">MAAAGDEKLYLLVACSLLLLAVGCQASPLQIGFYHDRCPQAEAIVKGVMMDAISQNPGNGAAMIRMLFHDCFVEGCDASVLLDPTPFSPTPEKLSAPNNPSLRGFELIDAIKDALEAACPGVVSCADIIAFSARDASCILSAGKDVVTPNDLDRQYYKNVLSHTVLFTSDAALLTSEETAKMVVDNANIPGWWEDRFEKAMVKMAGIEVKTGDEGQIRKNCRAINYY</sequence>
<evidence type="ECO:0000256" key="19">
    <source>
        <dbReference type="SAM" id="SignalP"/>
    </source>
</evidence>
<dbReference type="AlphaFoldDB" id="A0A9R0SMM7"/>
<keyword evidence="9 15" id="KW-0106">Calcium</keyword>
<dbReference type="PROSITE" id="PS50873">
    <property type="entry name" value="PEROXIDASE_4"/>
    <property type="match status" value="2"/>
</dbReference>
<feature type="domain" description="Plant heme peroxidase family profile" evidence="20">
    <location>
        <begin position="28"/>
        <end position="143"/>
    </location>
</feature>
<dbReference type="PROSITE" id="PS00436">
    <property type="entry name" value="PEROXIDASE_2"/>
    <property type="match status" value="1"/>
</dbReference>
<dbReference type="Pfam" id="PF00141">
    <property type="entry name" value="peroxidase"/>
    <property type="match status" value="2"/>
</dbReference>
<comment type="function">
    <text evidence="3">Removal of H(2)O(2), oxidation of toxic reductants, biosynthesis and degradation of lignin, suberization, auxin catabolism, response to environmental stresses such as wounding, pathogen attack and oxidative stress. These functions might be dependent on each isozyme/isoform in each plant tissue.</text>
</comment>
<dbReference type="PRINTS" id="PR00461">
    <property type="entry name" value="PLPEROXIDASE"/>
</dbReference>
<evidence type="ECO:0000256" key="4">
    <source>
        <dbReference type="ARBA" id="ARBA00022525"/>
    </source>
</evidence>
<dbReference type="Gene3D" id="1.10.520.10">
    <property type="match status" value="2"/>
</dbReference>
<dbReference type="GO" id="GO:0020037">
    <property type="term" value="F:heme binding"/>
    <property type="evidence" value="ECO:0007669"/>
    <property type="project" value="InterPro"/>
</dbReference>
<evidence type="ECO:0000259" key="20">
    <source>
        <dbReference type="PROSITE" id="PS50873"/>
    </source>
</evidence>
<feature type="chain" id="PRO_5040117280" description="Plant heme peroxidase family profile domain-containing protein" evidence="19">
    <location>
        <begin position="27"/>
        <end position="227"/>
    </location>
</feature>
<dbReference type="Gene3D" id="1.10.420.10">
    <property type="entry name" value="Peroxidase, domain 2"/>
    <property type="match status" value="1"/>
</dbReference>
<dbReference type="GO" id="GO:0042744">
    <property type="term" value="P:hydrogen peroxide catabolic process"/>
    <property type="evidence" value="ECO:0007669"/>
    <property type="project" value="UniProtKB-KW"/>
</dbReference>
<evidence type="ECO:0000256" key="8">
    <source>
        <dbReference type="ARBA" id="ARBA00022729"/>
    </source>
</evidence>
<organism evidence="21 22">
    <name type="scientific">Triticum turgidum subsp. durum</name>
    <name type="common">Durum wheat</name>
    <name type="synonym">Triticum durum</name>
    <dbReference type="NCBI Taxonomy" id="4567"/>
    <lineage>
        <taxon>Eukaryota</taxon>
        <taxon>Viridiplantae</taxon>
        <taxon>Streptophyta</taxon>
        <taxon>Embryophyta</taxon>
        <taxon>Tracheophyta</taxon>
        <taxon>Spermatophyta</taxon>
        <taxon>Magnoliopsida</taxon>
        <taxon>Liliopsida</taxon>
        <taxon>Poales</taxon>
        <taxon>Poaceae</taxon>
        <taxon>BOP clade</taxon>
        <taxon>Pooideae</taxon>
        <taxon>Triticodae</taxon>
        <taxon>Triticeae</taxon>
        <taxon>Triticinae</taxon>
        <taxon>Triticum</taxon>
    </lineage>
</organism>
<reference evidence="21 22" key="1">
    <citation type="submission" date="2017-09" db="EMBL/GenBank/DDBJ databases">
        <authorList>
            <consortium name="International Durum Wheat Genome Sequencing Consortium (IDWGSC)"/>
            <person name="Milanesi L."/>
        </authorList>
    </citation>
    <scope>NUCLEOTIDE SEQUENCE [LARGE SCALE GENOMIC DNA]</scope>
    <source>
        <strain evidence="22">cv. Svevo</strain>
    </source>
</reference>
<feature type="binding site" evidence="15">
    <location>
        <position position="73"/>
    </location>
    <ligand>
        <name>Ca(2+)</name>
        <dbReference type="ChEBI" id="CHEBI:29108"/>
        <label>1</label>
    </ligand>
</feature>
<feature type="binding site" evidence="15">
    <location>
        <position position="79"/>
    </location>
    <ligand>
        <name>Ca(2+)</name>
        <dbReference type="ChEBI" id="CHEBI:29108"/>
        <label>1</label>
    </ligand>
</feature>
<evidence type="ECO:0000313" key="21">
    <source>
        <dbReference type="EMBL" id="VAH98149.1"/>
    </source>
</evidence>
<dbReference type="PANTHER" id="PTHR31388:SF264">
    <property type="entry name" value="PEROXIDASE 59"/>
    <property type="match status" value="1"/>
</dbReference>
<proteinExistence type="inferred from homology"/>
<dbReference type="Proteomes" id="UP000324705">
    <property type="component" value="Chromosome 4A"/>
</dbReference>
<evidence type="ECO:0000256" key="9">
    <source>
        <dbReference type="ARBA" id="ARBA00022837"/>
    </source>
</evidence>
<comment type="catalytic activity">
    <reaction evidence="1">
        <text>2 a phenolic donor + H2O2 = 2 a phenolic radical donor + 2 H2O</text>
        <dbReference type="Rhea" id="RHEA:56136"/>
        <dbReference type="ChEBI" id="CHEBI:15377"/>
        <dbReference type="ChEBI" id="CHEBI:16240"/>
        <dbReference type="ChEBI" id="CHEBI:139520"/>
        <dbReference type="ChEBI" id="CHEBI:139521"/>
        <dbReference type="EC" id="1.11.1.7"/>
    </reaction>
</comment>
<feature type="site" description="Transition state stabilizer" evidence="16">
    <location>
        <position position="65"/>
    </location>
</feature>
<feature type="binding site" evidence="15">
    <location>
        <position position="77"/>
    </location>
    <ligand>
        <name>Ca(2+)</name>
        <dbReference type="ChEBI" id="CHEBI:29108"/>
        <label>1</label>
    </ligand>
</feature>
<keyword evidence="13" id="KW-0376">Hydrogen peroxide</keyword>
<comment type="cofactor">
    <cofactor evidence="2">
        <name>heme b</name>
        <dbReference type="ChEBI" id="CHEBI:60344"/>
    </cofactor>
</comment>
<keyword evidence="7 15" id="KW-0479">Metal-binding</keyword>
<accession>A0A9R0SMM7</accession>
<feature type="binding site" evidence="15">
    <location>
        <position position="75"/>
    </location>
    <ligand>
        <name>Ca(2+)</name>
        <dbReference type="ChEBI" id="CHEBI:29108"/>
        <label>1</label>
    </ligand>
</feature>
<protein>
    <recommendedName>
        <fullName evidence="20">Plant heme peroxidase family profile domain-containing protein</fullName>
    </recommendedName>
</protein>
<dbReference type="InterPro" id="IPR002016">
    <property type="entry name" value="Haem_peroxidase"/>
</dbReference>
<gene>
    <name evidence="21" type="ORF">TRITD_4Av1G232980</name>
</gene>
<evidence type="ECO:0000256" key="18">
    <source>
        <dbReference type="RuleBase" id="RU004241"/>
    </source>
</evidence>
<feature type="active site" description="Proton acceptor" evidence="14">
    <location>
        <position position="69"/>
    </location>
</feature>
<dbReference type="Gramene" id="TRITD4Av1G232980.3">
    <property type="protein sequence ID" value="TRITD4Av1G232980.3"/>
    <property type="gene ID" value="TRITD4Av1G232980"/>
</dbReference>
<keyword evidence="17" id="KW-1015">Disulfide bond</keyword>
<evidence type="ECO:0000256" key="13">
    <source>
        <dbReference type="ARBA" id="ARBA00023324"/>
    </source>
</evidence>
<feature type="binding site" evidence="15">
    <location>
        <position position="70"/>
    </location>
    <ligand>
        <name>Ca(2+)</name>
        <dbReference type="ChEBI" id="CHEBI:29108"/>
        <label>1</label>
    </ligand>
</feature>
<feature type="signal peptide" evidence="19">
    <location>
        <begin position="1"/>
        <end position="26"/>
    </location>
</feature>
<evidence type="ECO:0000256" key="11">
    <source>
        <dbReference type="ARBA" id="ARBA00023004"/>
    </source>
</evidence>
<keyword evidence="11" id="KW-0408">Iron</keyword>
<dbReference type="InterPro" id="IPR000823">
    <property type="entry name" value="Peroxidase_pln"/>
</dbReference>
<dbReference type="GO" id="GO:0046872">
    <property type="term" value="F:metal ion binding"/>
    <property type="evidence" value="ECO:0007669"/>
    <property type="project" value="UniProtKB-KW"/>
</dbReference>
<dbReference type="InterPro" id="IPR019794">
    <property type="entry name" value="Peroxidases_AS"/>
</dbReference>
<dbReference type="PRINTS" id="PR00458">
    <property type="entry name" value="PEROXIDASE"/>
</dbReference>
<evidence type="ECO:0000256" key="10">
    <source>
        <dbReference type="ARBA" id="ARBA00023002"/>
    </source>
</evidence>
<dbReference type="InterPro" id="IPR010255">
    <property type="entry name" value="Haem_peroxidase_sf"/>
</dbReference>
<evidence type="ECO:0000256" key="14">
    <source>
        <dbReference type="PIRSR" id="PIRSR600823-1"/>
    </source>
</evidence>
<evidence type="ECO:0000256" key="17">
    <source>
        <dbReference type="PIRSR" id="PIRSR600823-5"/>
    </source>
</evidence>
<evidence type="ECO:0000256" key="7">
    <source>
        <dbReference type="ARBA" id="ARBA00022723"/>
    </source>
</evidence>
<evidence type="ECO:0000256" key="3">
    <source>
        <dbReference type="ARBA" id="ARBA00002322"/>
    </source>
</evidence>
<feature type="binding site" evidence="15">
    <location>
        <position position="92"/>
    </location>
    <ligand>
        <name>Ca(2+)</name>
        <dbReference type="ChEBI" id="CHEBI:29108"/>
        <label>1</label>
    </ligand>
</feature>
<keyword evidence="6" id="KW-0349">Heme</keyword>
<dbReference type="GO" id="GO:0140825">
    <property type="term" value="F:lactoperoxidase activity"/>
    <property type="evidence" value="ECO:0007669"/>
    <property type="project" value="UniProtKB-EC"/>
</dbReference>
<keyword evidence="8 19" id="KW-0732">Signal</keyword>
<keyword evidence="4" id="KW-0964">Secreted</keyword>
<keyword evidence="12" id="KW-0325">Glycoprotein</keyword>
<evidence type="ECO:0000256" key="16">
    <source>
        <dbReference type="PIRSR" id="PIRSR600823-4"/>
    </source>
</evidence>
<feature type="disulfide bond" evidence="17">
    <location>
        <begin position="38"/>
        <end position="119"/>
    </location>
</feature>
<evidence type="ECO:0000256" key="15">
    <source>
        <dbReference type="PIRSR" id="PIRSR600823-3"/>
    </source>
</evidence>
<evidence type="ECO:0000313" key="22">
    <source>
        <dbReference type="Proteomes" id="UP000324705"/>
    </source>
</evidence>
<evidence type="ECO:0000256" key="6">
    <source>
        <dbReference type="ARBA" id="ARBA00022617"/>
    </source>
</evidence>
<dbReference type="GO" id="GO:0006979">
    <property type="term" value="P:response to oxidative stress"/>
    <property type="evidence" value="ECO:0007669"/>
    <property type="project" value="InterPro"/>
</dbReference>
<evidence type="ECO:0000256" key="12">
    <source>
        <dbReference type="ARBA" id="ARBA00023180"/>
    </source>
</evidence>
<dbReference type="EMBL" id="LT934117">
    <property type="protein sequence ID" value="VAH98149.1"/>
    <property type="molecule type" value="Genomic_DNA"/>
</dbReference>
<dbReference type="PANTHER" id="PTHR31388">
    <property type="entry name" value="PEROXIDASE 72-RELATED"/>
    <property type="match status" value="1"/>
</dbReference>